<name>A0AAV0YBU5_9HEMI</name>
<keyword evidence="2" id="KW-1185">Reference proteome</keyword>
<evidence type="ECO:0000313" key="1">
    <source>
        <dbReference type="EMBL" id="CAI6376691.1"/>
    </source>
</evidence>
<proteinExistence type="predicted"/>
<dbReference type="Proteomes" id="UP001160148">
    <property type="component" value="Unassembled WGS sequence"/>
</dbReference>
<reference evidence="1 2" key="1">
    <citation type="submission" date="2023-01" db="EMBL/GenBank/DDBJ databases">
        <authorList>
            <person name="Whitehead M."/>
        </authorList>
    </citation>
    <scope>NUCLEOTIDE SEQUENCE [LARGE SCALE GENOMIC DNA]</scope>
</reference>
<sequence>MSKLTHFELVELLDGNISELSDFESDSDEEIDELLANFDENENFELPDFIEFENINDIPEVDVPGWFTVEKKNMTWLQNL</sequence>
<gene>
    <name evidence="1" type="ORF">MEUPH1_LOCUS30037</name>
</gene>
<protein>
    <submittedName>
        <fullName evidence="1">Uncharacterized protein</fullName>
    </submittedName>
</protein>
<dbReference type="EMBL" id="CARXXK010001549">
    <property type="protein sequence ID" value="CAI6376691.1"/>
    <property type="molecule type" value="Genomic_DNA"/>
</dbReference>
<accession>A0AAV0YBU5</accession>
<evidence type="ECO:0000313" key="2">
    <source>
        <dbReference type="Proteomes" id="UP001160148"/>
    </source>
</evidence>
<organism evidence="1 2">
    <name type="scientific">Macrosiphum euphorbiae</name>
    <name type="common">potato aphid</name>
    <dbReference type="NCBI Taxonomy" id="13131"/>
    <lineage>
        <taxon>Eukaryota</taxon>
        <taxon>Metazoa</taxon>
        <taxon>Ecdysozoa</taxon>
        <taxon>Arthropoda</taxon>
        <taxon>Hexapoda</taxon>
        <taxon>Insecta</taxon>
        <taxon>Pterygota</taxon>
        <taxon>Neoptera</taxon>
        <taxon>Paraneoptera</taxon>
        <taxon>Hemiptera</taxon>
        <taxon>Sternorrhyncha</taxon>
        <taxon>Aphidomorpha</taxon>
        <taxon>Aphidoidea</taxon>
        <taxon>Aphididae</taxon>
        <taxon>Macrosiphini</taxon>
        <taxon>Macrosiphum</taxon>
    </lineage>
</organism>
<dbReference type="AlphaFoldDB" id="A0AAV0YBU5"/>
<comment type="caution">
    <text evidence="1">The sequence shown here is derived from an EMBL/GenBank/DDBJ whole genome shotgun (WGS) entry which is preliminary data.</text>
</comment>